<dbReference type="InterPro" id="IPR000571">
    <property type="entry name" value="Znf_CCCH"/>
</dbReference>
<dbReference type="PROSITE" id="PS50103">
    <property type="entry name" value="ZF_C3H1"/>
    <property type="match status" value="2"/>
</dbReference>
<reference evidence="8" key="1">
    <citation type="submission" date="2022-08" db="EMBL/GenBank/DDBJ databases">
        <title>Novel sulfate-reducing endosymbionts in the free-living metamonad Anaeramoeba.</title>
        <authorList>
            <person name="Jerlstrom-Hultqvist J."/>
            <person name="Cepicka I."/>
            <person name="Gallot-Lavallee L."/>
            <person name="Salas-Leiva D."/>
            <person name="Curtis B.A."/>
            <person name="Zahonova K."/>
            <person name="Pipaliya S."/>
            <person name="Dacks J."/>
            <person name="Roger A.J."/>
        </authorList>
    </citation>
    <scope>NUCLEOTIDE SEQUENCE</scope>
    <source>
        <strain evidence="8">Schooner1</strain>
    </source>
</reference>
<comment type="caution">
    <text evidence="8">The sequence shown here is derived from an EMBL/GenBank/DDBJ whole genome shotgun (WGS) entry which is preliminary data.</text>
</comment>
<feature type="domain" description="C3H1-type" evidence="7">
    <location>
        <begin position="31"/>
        <end position="59"/>
    </location>
</feature>
<dbReference type="InterPro" id="IPR012677">
    <property type="entry name" value="Nucleotide-bd_a/b_plait_sf"/>
</dbReference>
<evidence type="ECO:0000259" key="7">
    <source>
        <dbReference type="PROSITE" id="PS50103"/>
    </source>
</evidence>
<evidence type="ECO:0000256" key="5">
    <source>
        <dbReference type="PROSITE-ProRule" id="PRU00723"/>
    </source>
</evidence>
<dbReference type="Gene3D" id="3.30.70.330">
    <property type="match status" value="1"/>
</dbReference>
<keyword evidence="4 5" id="KW-0862">Zinc</keyword>
<dbReference type="InterPro" id="IPR035979">
    <property type="entry name" value="RBD_domain_sf"/>
</dbReference>
<evidence type="ECO:0000256" key="3">
    <source>
        <dbReference type="ARBA" id="ARBA00022771"/>
    </source>
</evidence>
<evidence type="ECO:0000313" key="8">
    <source>
        <dbReference type="EMBL" id="KAJ6246922.1"/>
    </source>
</evidence>
<evidence type="ECO:0000256" key="6">
    <source>
        <dbReference type="SAM" id="MobiDB-lite"/>
    </source>
</evidence>
<feature type="compositionally biased region" description="Basic and acidic residues" evidence="6">
    <location>
        <begin position="213"/>
        <end position="242"/>
    </location>
</feature>
<feature type="region of interest" description="Disordered" evidence="6">
    <location>
        <begin position="213"/>
        <end position="259"/>
    </location>
</feature>
<dbReference type="PRINTS" id="PR01848">
    <property type="entry name" value="U2AUXFACTOR"/>
</dbReference>
<dbReference type="SUPFAM" id="SSF54928">
    <property type="entry name" value="RNA-binding domain, RBD"/>
    <property type="match status" value="1"/>
</dbReference>
<feature type="domain" description="C3H1-type" evidence="7">
    <location>
        <begin position="164"/>
        <end position="192"/>
    </location>
</feature>
<accession>A0ABQ8YQN8</accession>
<dbReference type="SMART" id="SM00356">
    <property type="entry name" value="ZnF_C3H1"/>
    <property type="match status" value="2"/>
</dbReference>
<evidence type="ECO:0000256" key="1">
    <source>
        <dbReference type="ARBA" id="ARBA00022723"/>
    </source>
</evidence>
<evidence type="ECO:0000256" key="2">
    <source>
        <dbReference type="ARBA" id="ARBA00022737"/>
    </source>
</evidence>
<dbReference type="Proteomes" id="UP001150062">
    <property type="component" value="Unassembled WGS sequence"/>
</dbReference>
<feature type="zinc finger region" description="C3H1-type" evidence="5">
    <location>
        <begin position="31"/>
        <end position="59"/>
    </location>
</feature>
<keyword evidence="9" id="KW-1185">Reference proteome</keyword>
<feature type="zinc finger region" description="C3H1-type" evidence="5">
    <location>
        <begin position="164"/>
        <end position="192"/>
    </location>
</feature>
<dbReference type="EMBL" id="JAOAOG010000131">
    <property type="protein sequence ID" value="KAJ6246922.1"/>
    <property type="molecule type" value="Genomic_DNA"/>
</dbReference>
<keyword evidence="2" id="KW-0677">Repeat</keyword>
<evidence type="ECO:0000256" key="4">
    <source>
        <dbReference type="ARBA" id="ARBA00022833"/>
    </source>
</evidence>
<evidence type="ECO:0000313" key="9">
    <source>
        <dbReference type="Proteomes" id="UP001150062"/>
    </source>
</evidence>
<protein>
    <submittedName>
        <fullName evidence="8">U2 small nuclear RNA auxiliary factor 1</fullName>
    </submittedName>
</protein>
<dbReference type="InterPro" id="IPR009145">
    <property type="entry name" value="U2AF_small"/>
</dbReference>
<gene>
    <name evidence="8" type="ORF">M0813_02178</name>
</gene>
<sequence>MNNNLQREKEDQRDRDFQRRANNDTHRINHNSQNNICSFYQNIGACRHGEMCVLDHCIPTFSRTILIPQMYQNPKLKLKERISYTIEKELQNQLDTFYKDLFYELMKYGEIEELMVSDNLTPHLLGHVYVKYVSDIGANRAFKALENKLFNQTTLKPEFSPVVNFDGTRCRANGTSRGCARGDFCNFLHIRDPSPTLLINLFKDQKEYYEDIERQKELSEKKTRYSDEKLSDEENYKSKNDNNGENDSYSDSQEDNVKK</sequence>
<keyword evidence="1 5" id="KW-0479">Metal-binding</keyword>
<organism evidence="8 9">
    <name type="scientific">Anaeramoeba flamelloides</name>
    <dbReference type="NCBI Taxonomy" id="1746091"/>
    <lineage>
        <taxon>Eukaryota</taxon>
        <taxon>Metamonada</taxon>
        <taxon>Anaeramoebidae</taxon>
        <taxon>Anaeramoeba</taxon>
    </lineage>
</organism>
<keyword evidence="3 5" id="KW-0863">Zinc-finger</keyword>
<feature type="compositionally biased region" description="Basic and acidic residues" evidence="6">
    <location>
        <begin position="1"/>
        <end position="27"/>
    </location>
</feature>
<dbReference type="PANTHER" id="PTHR12620">
    <property type="entry name" value="U2 SNRNP AUXILIARY FACTOR, SMALL SUBUNIT"/>
    <property type="match status" value="1"/>
</dbReference>
<proteinExistence type="predicted"/>
<name>A0ABQ8YQN8_9EUKA</name>
<feature type="region of interest" description="Disordered" evidence="6">
    <location>
        <begin position="1"/>
        <end position="28"/>
    </location>
</feature>